<evidence type="ECO:0000313" key="2">
    <source>
        <dbReference type="EMBL" id="MEA5521733.1"/>
    </source>
</evidence>
<name>A0ABU5U515_9CYAN</name>
<dbReference type="RefSeq" id="WP_323274976.1">
    <property type="nucleotide sequence ID" value="NZ_JAYGHT010000137.1"/>
</dbReference>
<proteinExistence type="predicted"/>
<dbReference type="EMBL" id="JAYGHT010000137">
    <property type="protein sequence ID" value="MEA5521733.1"/>
    <property type="molecule type" value="Genomic_DNA"/>
</dbReference>
<keyword evidence="3" id="KW-1185">Reference proteome</keyword>
<accession>A0ABU5U515</accession>
<dbReference type="PANTHER" id="PTHR48148">
    <property type="entry name" value="KERATINOCYTE PROLINE-RICH PROTEIN"/>
    <property type="match status" value="1"/>
</dbReference>
<evidence type="ECO:0000313" key="3">
    <source>
        <dbReference type="Proteomes" id="UP001301728"/>
    </source>
</evidence>
<comment type="caution">
    <text evidence="2">The sequence shown here is derived from an EMBL/GenBank/DDBJ whole genome shotgun (WGS) entry which is preliminary data.</text>
</comment>
<sequence length="484" mass="52338">MAILGFTGQAKEIDISDFWLNDATGSSAYKYSSWWAEKGNSLLFFDEAQNVTLSQDIKISDPQDWDDLNNLGTIPKGTVVDSHFIYMNNANTSTRKTFTATFTFDKPIIGFMADDELFGNASTLQPLNGNDQLVGYRARVLASGNTLEGPNSGLPQDTVRITGANNNILEVTFTSQSAVDPLRVITLDSGTLANPSPTPQPSPTPTPVPTPVPTPTPTPAPDNGGNVEYNKVIDVNPNADSPGAGEKDNLSGTNNRDLFILGDARTAYYKEGSDQATISRFNLAEDKIQLHGSPDDYTLRNNTHAHIFYKDELIGVILNQPASSLSLNSDIFSYASGTEPAPAPVPTPTPTPEPTPTPTPAPDGNIQYRQVIDVNPSDALPGKDERDVLTGENGPDKFILGDATKPYYIDGNTATNSWNDYAKITGFNPREDQIQLHGSASDYRLRQEAGSTRIFYLGEGTQEIIGIISNSSGLTLTDDSFQYV</sequence>
<dbReference type="InterPro" id="IPR011049">
    <property type="entry name" value="Serralysin-like_metalloprot_C"/>
</dbReference>
<gene>
    <name evidence="2" type="ORF">VB854_22600</name>
</gene>
<evidence type="ECO:0000256" key="1">
    <source>
        <dbReference type="SAM" id="MobiDB-lite"/>
    </source>
</evidence>
<feature type="compositionally biased region" description="Pro residues" evidence="1">
    <location>
        <begin position="196"/>
        <end position="220"/>
    </location>
</feature>
<feature type="region of interest" description="Disordered" evidence="1">
    <location>
        <begin position="189"/>
        <end position="255"/>
    </location>
</feature>
<dbReference type="SUPFAM" id="SSF51120">
    <property type="entry name" value="beta-Roll"/>
    <property type="match status" value="1"/>
</dbReference>
<protein>
    <submittedName>
        <fullName evidence="2">Uncharacterized protein</fullName>
    </submittedName>
</protein>
<dbReference type="PANTHER" id="PTHR48148:SF3">
    <property type="entry name" value="KERATINOCYTE PROLINE-RICH PROTEIN"/>
    <property type="match status" value="1"/>
</dbReference>
<organism evidence="2 3">
    <name type="scientific">Limnoraphis robusta CCNP1315</name>
    <dbReference type="NCBI Taxonomy" id="3110306"/>
    <lineage>
        <taxon>Bacteria</taxon>
        <taxon>Bacillati</taxon>
        <taxon>Cyanobacteriota</taxon>
        <taxon>Cyanophyceae</taxon>
        <taxon>Oscillatoriophycideae</taxon>
        <taxon>Oscillatoriales</taxon>
        <taxon>Sirenicapillariaceae</taxon>
        <taxon>Limnoraphis</taxon>
    </lineage>
</organism>
<feature type="region of interest" description="Disordered" evidence="1">
    <location>
        <begin position="338"/>
        <end position="365"/>
    </location>
</feature>
<dbReference type="Gene3D" id="2.150.10.10">
    <property type="entry name" value="Serralysin-like metalloprotease, C-terminal"/>
    <property type="match status" value="1"/>
</dbReference>
<reference evidence="2 3" key="1">
    <citation type="submission" date="2023-12" db="EMBL/GenBank/DDBJ databases">
        <title>Baltic Sea Cyanobacteria.</title>
        <authorList>
            <person name="Delbaje E."/>
            <person name="Fewer D.P."/>
            <person name="Shishido T.K."/>
        </authorList>
    </citation>
    <scope>NUCLEOTIDE SEQUENCE [LARGE SCALE GENOMIC DNA]</scope>
    <source>
        <strain evidence="2 3">CCNP 1315</strain>
    </source>
</reference>
<dbReference type="Proteomes" id="UP001301728">
    <property type="component" value="Unassembled WGS sequence"/>
</dbReference>
<feature type="compositionally biased region" description="Pro residues" evidence="1">
    <location>
        <begin position="341"/>
        <end position="361"/>
    </location>
</feature>